<gene>
    <name evidence="1" type="ORF">ACFQS8_07795</name>
</gene>
<dbReference type="Gene3D" id="3.90.1150.30">
    <property type="match status" value="1"/>
</dbReference>
<sequence length="126" mass="14148">MKKADFNTFCSSIPNTTHVVQWGGADVWKIGGKVFAVGGWAKDIENDDPEHICVSIKVSEMAWEVLRDVPGCRPAPYLASRGMKWIQHTSEETLSDEEFKTYIKQSHDIVATGLTKKLQRELGLIK</sequence>
<dbReference type="Proteomes" id="UP001596492">
    <property type="component" value="Unassembled WGS sequence"/>
</dbReference>
<dbReference type="GO" id="GO:0003677">
    <property type="term" value="F:DNA binding"/>
    <property type="evidence" value="ECO:0007669"/>
    <property type="project" value="UniProtKB-KW"/>
</dbReference>
<dbReference type="InterPro" id="IPR007351">
    <property type="entry name" value="YjbR"/>
</dbReference>
<protein>
    <submittedName>
        <fullName evidence="1">MmcQ/YjbR family DNA-binding protein</fullName>
    </submittedName>
</protein>
<proteinExistence type="predicted"/>
<keyword evidence="2" id="KW-1185">Reference proteome</keyword>
<dbReference type="PANTHER" id="PTHR35145:SF1">
    <property type="entry name" value="CYTOPLASMIC PROTEIN"/>
    <property type="match status" value="1"/>
</dbReference>
<keyword evidence="1" id="KW-0238">DNA-binding</keyword>
<dbReference type="EMBL" id="JBHTBR010000004">
    <property type="protein sequence ID" value="MFC7291513.1"/>
    <property type="molecule type" value="Genomic_DNA"/>
</dbReference>
<dbReference type="SUPFAM" id="SSF142906">
    <property type="entry name" value="YjbR-like"/>
    <property type="match status" value="1"/>
</dbReference>
<comment type="caution">
    <text evidence="1">The sequence shown here is derived from an EMBL/GenBank/DDBJ whole genome shotgun (WGS) entry which is preliminary data.</text>
</comment>
<dbReference type="InterPro" id="IPR058532">
    <property type="entry name" value="YjbR/MT2646/Rv2570-like"/>
</dbReference>
<name>A0ABW2IKE7_9PROT</name>
<evidence type="ECO:0000313" key="1">
    <source>
        <dbReference type="EMBL" id="MFC7291513.1"/>
    </source>
</evidence>
<evidence type="ECO:0000313" key="2">
    <source>
        <dbReference type="Proteomes" id="UP001596492"/>
    </source>
</evidence>
<dbReference type="InterPro" id="IPR038056">
    <property type="entry name" value="YjbR-like_sf"/>
</dbReference>
<accession>A0ABW2IKE7</accession>
<reference evidence="2" key="1">
    <citation type="journal article" date="2019" name="Int. J. Syst. Evol. Microbiol.">
        <title>The Global Catalogue of Microorganisms (GCM) 10K type strain sequencing project: providing services to taxonomists for standard genome sequencing and annotation.</title>
        <authorList>
            <consortium name="The Broad Institute Genomics Platform"/>
            <consortium name="The Broad Institute Genome Sequencing Center for Infectious Disease"/>
            <person name="Wu L."/>
            <person name="Ma J."/>
        </authorList>
    </citation>
    <scope>NUCLEOTIDE SEQUENCE [LARGE SCALE GENOMIC DNA]</scope>
    <source>
        <strain evidence="2">CCUG 51308</strain>
    </source>
</reference>
<dbReference type="PANTHER" id="PTHR35145">
    <property type="entry name" value="CYTOPLASMIC PROTEIN-RELATED"/>
    <property type="match status" value="1"/>
</dbReference>
<dbReference type="RefSeq" id="WP_382166745.1">
    <property type="nucleotide sequence ID" value="NZ_JBHTBR010000004.1"/>
</dbReference>
<organism evidence="1 2">
    <name type="scientific">Hirschia litorea</name>
    <dbReference type="NCBI Taxonomy" id="1199156"/>
    <lineage>
        <taxon>Bacteria</taxon>
        <taxon>Pseudomonadati</taxon>
        <taxon>Pseudomonadota</taxon>
        <taxon>Alphaproteobacteria</taxon>
        <taxon>Hyphomonadales</taxon>
        <taxon>Hyphomonadaceae</taxon>
        <taxon>Hirschia</taxon>
    </lineage>
</organism>
<dbReference type="Pfam" id="PF04237">
    <property type="entry name" value="YjbR"/>
    <property type="match status" value="1"/>
</dbReference>